<dbReference type="Pfam" id="PF00650">
    <property type="entry name" value="CRAL_TRIO"/>
    <property type="match status" value="1"/>
</dbReference>
<dbReference type="PROSITE" id="PS50191">
    <property type="entry name" value="CRAL_TRIO"/>
    <property type="match status" value="1"/>
</dbReference>
<proteinExistence type="predicted"/>
<sequence>MEAKNIHYSNEKTRGLLQQKAIKELNEDPARLDEHLLHIRKWLEKQPHLSVRSDDHTLLTFLRGCKWSLQRAKEKIDYFWTIHSFLPDLYLDRDPYEETMQRILRNRVLYPLPNPVRPDGPRILYLNLKRIDFASMPLFDLIKLFLMCVDVLLQEDENFIISGMIIMYNGGDLPLSYLLQFTPDLMKKIIISLENAYPIRIKELIWMNCSSAVEKIFNHICIPLMSKKLASRLHLITEENTENAYEYVPLTFFPEELGGTNGLFPKVADDWKMKMESKKEWFLEEWKYGANEKLRPCTSKLYSEEFGMEGTFRKLNLD</sequence>
<dbReference type="AlphaFoldDB" id="A0A5N4A8D3"/>
<dbReference type="InterPro" id="IPR036865">
    <property type="entry name" value="CRAL-TRIO_dom_sf"/>
</dbReference>
<evidence type="ECO:0000259" key="1">
    <source>
        <dbReference type="PROSITE" id="PS50191"/>
    </source>
</evidence>
<dbReference type="Gene3D" id="3.40.525.10">
    <property type="entry name" value="CRAL-TRIO lipid binding domain"/>
    <property type="match status" value="1"/>
</dbReference>
<dbReference type="CDD" id="cd00170">
    <property type="entry name" value="SEC14"/>
    <property type="match status" value="1"/>
</dbReference>
<gene>
    <name evidence="2" type="ORF">PPYR_13187</name>
</gene>
<dbReference type="InterPro" id="IPR001251">
    <property type="entry name" value="CRAL-TRIO_dom"/>
</dbReference>
<evidence type="ECO:0000313" key="3">
    <source>
        <dbReference type="Proteomes" id="UP000327044"/>
    </source>
</evidence>
<dbReference type="Gene3D" id="1.10.8.20">
    <property type="entry name" value="N-terminal domain of phosphatidylinositol transfer protein sec14p"/>
    <property type="match status" value="1"/>
</dbReference>
<dbReference type="InParanoid" id="A0A5N4A8D3"/>
<dbReference type="GO" id="GO:1902936">
    <property type="term" value="F:phosphatidylinositol bisphosphate binding"/>
    <property type="evidence" value="ECO:0007669"/>
    <property type="project" value="TreeGrafter"/>
</dbReference>
<dbReference type="GO" id="GO:0016020">
    <property type="term" value="C:membrane"/>
    <property type="evidence" value="ECO:0007669"/>
    <property type="project" value="TreeGrafter"/>
</dbReference>
<comment type="caution">
    <text evidence="2">The sequence shown here is derived from an EMBL/GenBank/DDBJ whole genome shotgun (WGS) entry which is preliminary data.</text>
</comment>
<dbReference type="PANTHER" id="PTHR10174:SF216">
    <property type="entry name" value="CRAL-TRIO DOMAIN-CONTAINING PROTEIN-RELATED"/>
    <property type="match status" value="1"/>
</dbReference>
<protein>
    <recommendedName>
        <fullName evidence="1">CRAL-TRIO domain-containing protein</fullName>
    </recommendedName>
</protein>
<evidence type="ECO:0000313" key="2">
    <source>
        <dbReference type="EMBL" id="KAB0793567.1"/>
    </source>
</evidence>
<keyword evidence="3" id="KW-1185">Reference proteome</keyword>
<dbReference type="EMBL" id="VVIM01000009">
    <property type="protein sequence ID" value="KAB0793567.1"/>
    <property type="molecule type" value="Genomic_DNA"/>
</dbReference>
<dbReference type="SMART" id="SM01100">
    <property type="entry name" value="CRAL_TRIO_N"/>
    <property type="match status" value="1"/>
</dbReference>
<dbReference type="PANTHER" id="PTHR10174">
    <property type="entry name" value="ALPHA-TOCOPHEROL TRANSFER PROTEIN-RELATED"/>
    <property type="match status" value="1"/>
</dbReference>
<dbReference type="SUPFAM" id="SSF52087">
    <property type="entry name" value="CRAL/TRIO domain"/>
    <property type="match status" value="1"/>
</dbReference>
<dbReference type="PRINTS" id="PR00180">
    <property type="entry name" value="CRETINALDHBP"/>
</dbReference>
<dbReference type="Proteomes" id="UP000327044">
    <property type="component" value="Unassembled WGS sequence"/>
</dbReference>
<name>A0A5N4A8D3_PHOPY</name>
<dbReference type="InterPro" id="IPR011074">
    <property type="entry name" value="CRAL/TRIO_N_dom"/>
</dbReference>
<organism evidence="2 3">
    <name type="scientific">Photinus pyralis</name>
    <name type="common">Common eastern firefly</name>
    <name type="synonym">Lampyris pyralis</name>
    <dbReference type="NCBI Taxonomy" id="7054"/>
    <lineage>
        <taxon>Eukaryota</taxon>
        <taxon>Metazoa</taxon>
        <taxon>Ecdysozoa</taxon>
        <taxon>Arthropoda</taxon>
        <taxon>Hexapoda</taxon>
        <taxon>Insecta</taxon>
        <taxon>Pterygota</taxon>
        <taxon>Neoptera</taxon>
        <taxon>Endopterygota</taxon>
        <taxon>Coleoptera</taxon>
        <taxon>Polyphaga</taxon>
        <taxon>Elateriformia</taxon>
        <taxon>Elateroidea</taxon>
        <taxon>Lampyridae</taxon>
        <taxon>Lampyrinae</taxon>
        <taxon>Photinus</taxon>
    </lineage>
</organism>
<feature type="domain" description="CRAL-TRIO" evidence="1">
    <location>
        <begin position="97"/>
        <end position="265"/>
    </location>
</feature>
<dbReference type="SUPFAM" id="SSF46938">
    <property type="entry name" value="CRAL/TRIO N-terminal domain"/>
    <property type="match status" value="1"/>
</dbReference>
<dbReference type="InterPro" id="IPR036273">
    <property type="entry name" value="CRAL/TRIO_N_dom_sf"/>
</dbReference>
<accession>A0A5N4A8D3</accession>
<reference evidence="2 3" key="1">
    <citation type="journal article" date="2018" name="Elife">
        <title>Firefly genomes illuminate parallel origins of bioluminescence in beetles.</title>
        <authorList>
            <person name="Fallon T.R."/>
            <person name="Lower S.E."/>
            <person name="Chang C.H."/>
            <person name="Bessho-Uehara M."/>
            <person name="Martin G.J."/>
            <person name="Bewick A.J."/>
            <person name="Behringer M."/>
            <person name="Debat H.J."/>
            <person name="Wong I."/>
            <person name="Day J.C."/>
            <person name="Suvorov A."/>
            <person name="Silva C.J."/>
            <person name="Stanger-Hall K.F."/>
            <person name="Hall D.W."/>
            <person name="Schmitz R.J."/>
            <person name="Nelson D.R."/>
            <person name="Lewis S.M."/>
            <person name="Shigenobu S."/>
            <person name="Bybee S.M."/>
            <person name="Larracuente A.M."/>
            <person name="Oba Y."/>
            <person name="Weng J.K."/>
        </authorList>
    </citation>
    <scope>NUCLEOTIDE SEQUENCE [LARGE SCALE GENOMIC DNA]</scope>
    <source>
        <strain evidence="2">1611_PpyrPB1</strain>
        <tissue evidence="2">Whole body</tissue>
    </source>
</reference>